<keyword evidence="2" id="KW-0732">Signal</keyword>
<feature type="chain" id="PRO_5019190655" description="Spore coat protein SP96" evidence="2">
    <location>
        <begin position="18"/>
        <end position="426"/>
    </location>
</feature>
<evidence type="ECO:0008006" key="5">
    <source>
        <dbReference type="Google" id="ProtNLM"/>
    </source>
</evidence>
<gene>
    <name evidence="3" type="ORF">CEP54_002301</name>
</gene>
<dbReference type="AlphaFoldDB" id="A0A428QVV1"/>
<accession>A0A428QVV1</accession>
<feature type="compositionally biased region" description="Low complexity" evidence="1">
    <location>
        <begin position="285"/>
        <end position="328"/>
    </location>
</feature>
<comment type="caution">
    <text evidence="3">The sequence shown here is derived from an EMBL/GenBank/DDBJ whole genome shotgun (WGS) entry which is preliminary data.</text>
</comment>
<feature type="region of interest" description="Disordered" evidence="1">
    <location>
        <begin position="225"/>
        <end position="359"/>
    </location>
</feature>
<feature type="signal peptide" evidence="2">
    <location>
        <begin position="1"/>
        <end position="17"/>
    </location>
</feature>
<protein>
    <recommendedName>
        <fullName evidence="5">Spore coat protein SP96</fullName>
    </recommendedName>
</protein>
<evidence type="ECO:0000313" key="4">
    <source>
        <dbReference type="Proteomes" id="UP000288168"/>
    </source>
</evidence>
<reference evidence="3 4" key="1">
    <citation type="submission" date="2017-06" db="EMBL/GenBank/DDBJ databases">
        <title>Comparative genomic analysis of Ambrosia Fusariam Clade fungi.</title>
        <authorList>
            <person name="Stajich J.E."/>
            <person name="Carrillo J."/>
            <person name="Kijimoto T."/>
            <person name="Eskalen A."/>
            <person name="O'Donnell K."/>
            <person name="Kasson M."/>
        </authorList>
    </citation>
    <scope>NUCLEOTIDE SEQUENCE [LARGE SCALE GENOMIC DNA]</scope>
    <source>
        <strain evidence="3 4">NRRL62584</strain>
    </source>
</reference>
<organism evidence="3 4">
    <name type="scientific">Fusarium duplospermum</name>
    <dbReference type="NCBI Taxonomy" id="1325734"/>
    <lineage>
        <taxon>Eukaryota</taxon>
        <taxon>Fungi</taxon>
        <taxon>Dikarya</taxon>
        <taxon>Ascomycota</taxon>
        <taxon>Pezizomycotina</taxon>
        <taxon>Sordariomycetes</taxon>
        <taxon>Hypocreomycetidae</taxon>
        <taxon>Hypocreales</taxon>
        <taxon>Nectriaceae</taxon>
        <taxon>Fusarium</taxon>
        <taxon>Fusarium solani species complex</taxon>
    </lineage>
</organism>
<evidence type="ECO:0000313" key="3">
    <source>
        <dbReference type="EMBL" id="RSL69437.1"/>
    </source>
</evidence>
<dbReference type="EMBL" id="NKCI01000013">
    <property type="protein sequence ID" value="RSL69437.1"/>
    <property type="molecule type" value="Genomic_DNA"/>
</dbReference>
<dbReference type="Proteomes" id="UP000288168">
    <property type="component" value="Unassembled WGS sequence"/>
</dbReference>
<proteinExistence type="predicted"/>
<dbReference type="PANTHER" id="PTHR36182:SF2">
    <property type="entry name" value="LYTIC POLYSACCHARIDE MONOOXYGENASE"/>
    <property type="match status" value="1"/>
</dbReference>
<dbReference type="Gene3D" id="2.70.50.70">
    <property type="match status" value="1"/>
</dbReference>
<name>A0A428QVV1_9HYPO</name>
<dbReference type="PANTHER" id="PTHR36182">
    <property type="entry name" value="PROTEIN, PUTATIVE (AFU_ORTHOLOGUE AFUA_6G10930)-RELATED"/>
    <property type="match status" value="1"/>
</dbReference>
<dbReference type="OrthoDB" id="2342176at2759"/>
<feature type="compositionally biased region" description="Low complexity" evidence="1">
    <location>
        <begin position="260"/>
        <end position="273"/>
    </location>
</feature>
<dbReference type="STRING" id="1325734.A0A428QVV1"/>
<sequence>MFAKTFTLVSLATFASAHMLMNNPVPYGKGSLTNAPLLADGSDFPCKMRDGVYDAQGASNVYKQGSTQQLSFTGQAVHGGGSCQVSITTDKNPDKNSVWKVIKSIEGGCPAKGQEGNMGDNADAEDPYKYDFTIPAELAAGEYTLAWTWFNKIGNREMYMNCAPLTVTGSGGSKDHLSSLPDMFVANIGNECEVPSAKDLQFPNPGKDVDRFNGATEVFATASGTGCQATGAAGGGSGGDSPATTGGNDTPAPTGGSGSQPTEAQPQPTQAPEKSIPGGVFITVSQPAASQPAMSQPAMSQPAVSEPAAEEPAATQAPTTTAVPATPGYGSGDGSESGNGSGSDDGTGSDSGSGSSGGFAAGTACTTEGEWNCIGGSSFQRCASGTWTATQQLSGGVSCTPGQAADIGLTAKRGMRAMRRVRRSKL</sequence>
<evidence type="ECO:0000256" key="1">
    <source>
        <dbReference type="SAM" id="MobiDB-lite"/>
    </source>
</evidence>
<keyword evidence="4" id="KW-1185">Reference proteome</keyword>
<evidence type="ECO:0000256" key="2">
    <source>
        <dbReference type="SAM" id="SignalP"/>
    </source>
</evidence>
<feature type="compositionally biased region" description="Gly residues" evidence="1">
    <location>
        <begin position="329"/>
        <end position="359"/>
    </location>
</feature>